<name>A0A7X0D4G9_9ACTN</name>
<proteinExistence type="predicted"/>
<dbReference type="RefSeq" id="WP_184072441.1">
    <property type="nucleotide sequence ID" value="NZ_JACHDS010000001.1"/>
</dbReference>
<comment type="caution">
    <text evidence="1">The sequence shown here is derived from an EMBL/GenBank/DDBJ whole genome shotgun (WGS) entry which is preliminary data.</text>
</comment>
<protein>
    <submittedName>
        <fullName evidence="1">Uncharacterized protein</fullName>
    </submittedName>
</protein>
<dbReference type="EMBL" id="JACHDS010000001">
    <property type="protein sequence ID" value="MBB6170059.1"/>
    <property type="molecule type" value="Genomic_DNA"/>
</dbReference>
<dbReference type="Proteomes" id="UP000546642">
    <property type="component" value="Unassembled WGS sequence"/>
</dbReference>
<reference evidence="1 2" key="1">
    <citation type="submission" date="2020-08" db="EMBL/GenBank/DDBJ databases">
        <title>Sequencing the genomes of 1000 actinobacteria strains.</title>
        <authorList>
            <person name="Klenk H.-P."/>
        </authorList>
    </citation>
    <scope>NUCLEOTIDE SEQUENCE [LARGE SCALE GENOMIC DNA]</scope>
    <source>
        <strain evidence="1 2">DSM 46659</strain>
    </source>
</reference>
<evidence type="ECO:0000313" key="2">
    <source>
        <dbReference type="Proteomes" id="UP000546642"/>
    </source>
</evidence>
<gene>
    <name evidence="1" type="ORF">HNR23_000119</name>
</gene>
<organism evidence="1 2">
    <name type="scientific">Nocardiopsis mwathae</name>
    <dbReference type="NCBI Taxonomy" id="1472723"/>
    <lineage>
        <taxon>Bacteria</taxon>
        <taxon>Bacillati</taxon>
        <taxon>Actinomycetota</taxon>
        <taxon>Actinomycetes</taxon>
        <taxon>Streptosporangiales</taxon>
        <taxon>Nocardiopsidaceae</taxon>
        <taxon>Nocardiopsis</taxon>
    </lineage>
</organism>
<evidence type="ECO:0000313" key="1">
    <source>
        <dbReference type="EMBL" id="MBB6170059.1"/>
    </source>
</evidence>
<sequence>MSATQYATPDVSTTVVQVIKGGEPDEDGVSLAGLRSPLKPTLNARHCACRCAPMPYSLWEALERYDLYSEETDLWVRTVSPYDTTPLPDGATVIGTWTVSCLVS</sequence>
<dbReference type="AlphaFoldDB" id="A0A7X0D4G9"/>
<keyword evidence="2" id="KW-1185">Reference proteome</keyword>
<accession>A0A7X0D4G9</accession>